<dbReference type="EMBL" id="KI392495">
    <property type="protein sequence ID" value="ERN15918.1"/>
    <property type="molecule type" value="Genomic_DNA"/>
</dbReference>
<evidence type="ECO:0000313" key="2">
    <source>
        <dbReference type="Proteomes" id="UP000017836"/>
    </source>
</evidence>
<evidence type="ECO:0000313" key="1">
    <source>
        <dbReference type="EMBL" id="ERN15918.1"/>
    </source>
</evidence>
<gene>
    <name evidence="1" type="ORF">AMTR_s00039p00224840</name>
</gene>
<proteinExistence type="predicted"/>
<reference evidence="2" key="1">
    <citation type="journal article" date="2013" name="Science">
        <title>The Amborella genome and the evolution of flowering plants.</title>
        <authorList>
            <consortium name="Amborella Genome Project"/>
        </authorList>
    </citation>
    <scope>NUCLEOTIDE SEQUENCE [LARGE SCALE GENOMIC DNA]</scope>
</reference>
<dbReference type="Gramene" id="ERN15918">
    <property type="protein sequence ID" value="ERN15918"/>
    <property type="gene ID" value="AMTR_s00039p00224840"/>
</dbReference>
<dbReference type="HOGENOM" id="CLU_2213463_0_0_1"/>
<organism evidence="1 2">
    <name type="scientific">Amborella trichopoda</name>
    <dbReference type="NCBI Taxonomy" id="13333"/>
    <lineage>
        <taxon>Eukaryota</taxon>
        <taxon>Viridiplantae</taxon>
        <taxon>Streptophyta</taxon>
        <taxon>Embryophyta</taxon>
        <taxon>Tracheophyta</taxon>
        <taxon>Spermatophyta</taxon>
        <taxon>Magnoliopsida</taxon>
        <taxon>Amborellales</taxon>
        <taxon>Amborellaceae</taxon>
        <taxon>Amborella</taxon>
    </lineage>
</organism>
<dbReference type="AlphaFoldDB" id="U5D6D2"/>
<name>U5D6D2_AMBTC</name>
<protein>
    <submittedName>
        <fullName evidence="1">Uncharacterized protein</fullName>
    </submittedName>
</protein>
<sequence>MAATLPLACLATAKTPQFNLFSPLSSSSLSSSPSLSVSLLSLHSKKWGVLSKRFCGKSKWRAAVAEETLVPEDSPAESPVAVPVLPSDMLTMFFKKKKPLCNCWSMH</sequence>
<accession>U5D6D2</accession>
<dbReference type="Proteomes" id="UP000017836">
    <property type="component" value="Unassembled WGS sequence"/>
</dbReference>
<keyword evidence="2" id="KW-1185">Reference proteome</keyword>